<evidence type="ECO:0000256" key="1">
    <source>
        <dbReference type="ARBA" id="ARBA00004651"/>
    </source>
</evidence>
<dbReference type="PANTHER" id="PTHR33932">
    <property type="entry name" value="NA(+)/H(+) ANTIPORTER SUBUNIT B"/>
    <property type="match status" value="1"/>
</dbReference>
<dbReference type="InterPro" id="IPR007182">
    <property type="entry name" value="MnhB"/>
</dbReference>
<dbReference type="AlphaFoldDB" id="A0A7C4D8I5"/>
<accession>A0A7C4D8I5</accession>
<sequence length="267" mass="29957">MRRINLISLRILVFLIMFSSIIFSSIILTILDIFPPQKDVRPLGKYYLNYSYFEHGNITRTAKSPEAVTAIVWDYRGLDTLFETTVFFLAVMGGLTLFRVEKADLSKTRIKYIGMTMIVKQATKILAVLIIAVSASIALHGHLTPGGGFQGGTALAIAPLLVLAAYSKYILEEHGLTYLKAILIRSISLSMIWIVVLMPALNGYNLMQNQPFYPGEIFNQLISGSLFFYNLLEYLAIGMGFTAVFLYLSIPEKIYLEELRSIESEKG</sequence>
<feature type="transmembrane region" description="Helical" evidence="6">
    <location>
        <begin position="149"/>
        <end position="171"/>
    </location>
</feature>
<feature type="transmembrane region" description="Helical" evidence="6">
    <location>
        <begin position="183"/>
        <end position="207"/>
    </location>
</feature>
<feature type="domain" description="Na+/H+ antiporter MnhB subunit-related protein" evidence="7">
    <location>
        <begin position="118"/>
        <end position="242"/>
    </location>
</feature>
<evidence type="ECO:0000256" key="6">
    <source>
        <dbReference type="SAM" id="Phobius"/>
    </source>
</evidence>
<proteinExistence type="predicted"/>
<comment type="subcellular location">
    <subcellularLocation>
        <location evidence="1">Cell membrane</location>
        <topology evidence="1">Multi-pass membrane protein</topology>
    </subcellularLocation>
</comment>
<keyword evidence="4 6" id="KW-1133">Transmembrane helix</keyword>
<organism evidence="8">
    <name type="scientific">Staphylothermus marinus</name>
    <dbReference type="NCBI Taxonomy" id="2280"/>
    <lineage>
        <taxon>Archaea</taxon>
        <taxon>Thermoproteota</taxon>
        <taxon>Thermoprotei</taxon>
        <taxon>Desulfurococcales</taxon>
        <taxon>Desulfurococcaceae</taxon>
        <taxon>Staphylothermus</taxon>
    </lineage>
</organism>
<keyword evidence="3 6" id="KW-0812">Transmembrane</keyword>
<name>A0A7C4D8I5_STAMA</name>
<protein>
    <submittedName>
        <fullName evidence="8">Sodium:proton antiporter</fullName>
    </submittedName>
</protein>
<evidence type="ECO:0000256" key="4">
    <source>
        <dbReference type="ARBA" id="ARBA00022989"/>
    </source>
</evidence>
<feature type="transmembrane region" description="Helical" evidence="6">
    <location>
        <begin position="81"/>
        <end position="100"/>
    </location>
</feature>
<evidence type="ECO:0000259" key="7">
    <source>
        <dbReference type="Pfam" id="PF04039"/>
    </source>
</evidence>
<evidence type="ECO:0000256" key="2">
    <source>
        <dbReference type="ARBA" id="ARBA00022475"/>
    </source>
</evidence>
<dbReference type="InterPro" id="IPR050622">
    <property type="entry name" value="CPA3_antiporter_subunitB"/>
</dbReference>
<evidence type="ECO:0000313" key="8">
    <source>
        <dbReference type="EMBL" id="HGM58732.1"/>
    </source>
</evidence>
<dbReference type="Pfam" id="PF04039">
    <property type="entry name" value="MnhB"/>
    <property type="match status" value="1"/>
</dbReference>
<feature type="transmembrane region" description="Helical" evidence="6">
    <location>
        <begin position="12"/>
        <end position="34"/>
    </location>
</feature>
<evidence type="ECO:0000256" key="5">
    <source>
        <dbReference type="ARBA" id="ARBA00023136"/>
    </source>
</evidence>
<dbReference type="EMBL" id="DTBJ01000029">
    <property type="protein sequence ID" value="HGM58732.1"/>
    <property type="molecule type" value="Genomic_DNA"/>
</dbReference>
<dbReference type="GO" id="GO:0005886">
    <property type="term" value="C:plasma membrane"/>
    <property type="evidence" value="ECO:0007669"/>
    <property type="project" value="UniProtKB-SubCell"/>
</dbReference>
<feature type="transmembrane region" description="Helical" evidence="6">
    <location>
        <begin position="227"/>
        <end position="250"/>
    </location>
</feature>
<keyword evidence="2" id="KW-1003">Cell membrane</keyword>
<feature type="transmembrane region" description="Helical" evidence="6">
    <location>
        <begin position="121"/>
        <end position="143"/>
    </location>
</feature>
<reference evidence="8" key="1">
    <citation type="journal article" date="2020" name="mSystems">
        <title>Genome- and Community-Level Interaction Insights into Carbon Utilization and Element Cycling Functions of Hydrothermarchaeota in Hydrothermal Sediment.</title>
        <authorList>
            <person name="Zhou Z."/>
            <person name="Liu Y."/>
            <person name="Xu W."/>
            <person name="Pan J."/>
            <person name="Luo Z.H."/>
            <person name="Li M."/>
        </authorList>
    </citation>
    <scope>NUCLEOTIDE SEQUENCE [LARGE SCALE GENOMIC DNA]</scope>
    <source>
        <strain evidence="8">SpSt-642</strain>
    </source>
</reference>
<keyword evidence="5 6" id="KW-0472">Membrane</keyword>
<evidence type="ECO:0000256" key="3">
    <source>
        <dbReference type="ARBA" id="ARBA00022692"/>
    </source>
</evidence>
<comment type="caution">
    <text evidence="8">The sequence shown here is derived from an EMBL/GenBank/DDBJ whole genome shotgun (WGS) entry which is preliminary data.</text>
</comment>
<dbReference type="PANTHER" id="PTHR33932:SF4">
    <property type="entry name" value="NA(+)_H(+) ANTIPORTER SUBUNIT B"/>
    <property type="match status" value="1"/>
</dbReference>
<gene>
    <name evidence="8" type="ORF">ENU14_04000</name>
</gene>